<accession>A0A673Y6M8</accession>
<dbReference type="GeneTree" id="ENSGT01060000250322"/>
<reference evidence="2" key="1">
    <citation type="submission" date="2021-04" db="EMBL/GenBank/DDBJ databases">
        <authorList>
            <consortium name="Wellcome Sanger Institute Data Sharing"/>
        </authorList>
    </citation>
    <scope>NUCLEOTIDE SEQUENCE [LARGE SCALE GENOMIC DNA]</scope>
</reference>
<dbReference type="InParanoid" id="A0A673Y6M8"/>
<proteinExistence type="predicted"/>
<reference evidence="2" key="3">
    <citation type="submission" date="2025-09" db="UniProtKB">
        <authorList>
            <consortium name="Ensembl"/>
        </authorList>
    </citation>
    <scope>IDENTIFICATION</scope>
</reference>
<dbReference type="OMA" id="PNCKNRQ"/>
<reference evidence="2" key="2">
    <citation type="submission" date="2025-08" db="UniProtKB">
        <authorList>
            <consortium name="Ensembl"/>
        </authorList>
    </citation>
    <scope>IDENTIFICATION</scope>
</reference>
<protein>
    <submittedName>
        <fullName evidence="2">Uncharacterized protein</fullName>
    </submittedName>
</protein>
<feature type="region of interest" description="Disordered" evidence="1">
    <location>
        <begin position="34"/>
        <end position="71"/>
    </location>
</feature>
<organism evidence="2 3">
    <name type="scientific">Salmo trutta</name>
    <name type="common">Brown trout</name>
    <dbReference type="NCBI Taxonomy" id="8032"/>
    <lineage>
        <taxon>Eukaryota</taxon>
        <taxon>Metazoa</taxon>
        <taxon>Chordata</taxon>
        <taxon>Craniata</taxon>
        <taxon>Vertebrata</taxon>
        <taxon>Euteleostomi</taxon>
        <taxon>Actinopterygii</taxon>
        <taxon>Neopterygii</taxon>
        <taxon>Teleostei</taxon>
        <taxon>Protacanthopterygii</taxon>
        <taxon>Salmoniformes</taxon>
        <taxon>Salmonidae</taxon>
        <taxon>Salmoninae</taxon>
        <taxon>Salmo</taxon>
    </lineage>
</organism>
<evidence type="ECO:0000256" key="1">
    <source>
        <dbReference type="SAM" id="MobiDB-lite"/>
    </source>
</evidence>
<keyword evidence="3" id="KW-1185">Reference proteome</keyword>
<evidence type="ECO:0000313" key="2">
    <source>
        <dbReference type="Ensembl" id="ENSSTUP00000030097.1"/>
    </source>
</evidence>
<name>A0A673Y6M8_SALTR</name>
<dbReference type="AlphaFoldDB" id="A0A673Y6M8"/>
<feature type="compositionally biased region" description="Low complexity" evidence="1">
    <location>
        <begin position="43"/>
        <end position="53"/>
    </location>
</feature>
<sequence length="71" mass="7661">MIAKAQVAQPGGDTIFGKIIRKKIPAKILFEDDWSSPKPTPHLAASPSSSLLPVTGPNCKNRQSGDLYFSH</sequence>
<dbReference type="Gene3D" id="3.30.428.10">
    <property type="entry name" value="HIT-like"/>
    <property type="match status" value="1"/>
</dbReference>
<dbReference type="InterPro" id="IPR036265">
    <property type="entry name" value="HIT-like_sf"/>
</dbReference>
<evidence type="ECO:0000313" key="3">
    <source>
        <dbReference type="Proteomes" id="UP000472277"/>
    </source>
</evidence>
<dbReference type="Proteomes" id="UP000472277">
    <property type="component" value="Chromosome 1"/>
</dbReference>
<dbReference type="Ensembl" id="ENSSTUT00000031484.1">
    <property type="protein sequence ID" value="ENSSTUP00000030097.1"/>
    <property type="gene ID" value="ENSSTUG00000012999.1"/>
</dbReference>